<keyword evidence="1" id="KW-1185">Reference proteome</keyword>
<accession>A0A915JFN4</accession>
<name>A0A915JFN4_ROMCU</name>
<evidence type="ECO:0000313" key="1">
    <source>
        <dbReference type="Proteomes" id="UP000887565"/>
    </source>
</evidence>
<protein>
    <submittedName>
        <fullName evidence="2">Uncharacterized protein</fullName>
    </submittedName>
</protein>
<evidence type="ECO:0000313" key="2">
    <source>
        <dbReference type="WBParaSite" id="nRc.2.0.1.t25306-RA"/>
    </source>
</evidence>
<proteinExistence type="predicted"/>
<sequence>MLISNTGVKMSNGIGAETVTAHYAAARFALVEISSHCALNRSLKGLQLEAKSLCRSLKDFIVLFHEKCCM</sequence>
<organism evidence="1 2">
    <name type="scientific">Romanomermis culicivorax</name>
    <name type="common">Nematode worm</name>
    <dbReference type="NCBI Taxonomy" id="13658"/>
    <lineage>
        <taxon>Eukaryota</taxon>
        <taxon>Metazoa</taxon>
        <taxon>Ecdysozoa</taxon>
        <taxon>Nematoda</taxon>
        <taxon>Enoplea</taxon>
        <taxon>Dorylaimia</taxon>
        <taxon>Mermithida</taxon>
        <taxon>Mermithoidea</taxon>
        <taxon>Mermithidae</taxon>
        <taxon>Romanomermis</taxon>
    </lineage>
</organism>
<dbReference type="Proteomes" id="UP000887565">
    <property type="component" value="Unplaced"/>
</dbReference>
<dbReference type="AlphaFoldDB" id="A0A915JFN4"/>
<dbReference type="WBParaSite" id="nRc.2.0.1.t25306-RA">
    <property type="protein sequence ID" value="nRc.2.0.1.t25306-RA"/>
    <property type="gene ID" value="nRc.2.0.1.g25306"/>
</dbReference>
<reference evidence="2" key="1">
    <citation type="submission" date="2022-11" db="UniProtKB">
        <authorList>
            <consortium name="WormBaseParasite"/>
        </authorList>
    </citation>
    <scope>IDENTIFICATION</scope>
</reference>